<proteinExistence type="predicted"/>
<accession>A0ABN7W2J1</accession>
<feature type="non-terminal residue" evidence="1">
    <location>
        <position position="1"/>
    </location>
</feature>
<dbReference type="Proteomes" id="UP000789901">
    <property type="component" value="Unassembled WGS sequence"/>
</dbReference>
<comment type="caution">
    <text evidence="1">The sequence shown here is derived from an EMBL/GenBank/DDBJ whole genome shotgun (WGS) entry which is preliminary data.</text>
</comment>
<name>A0ABN7W2J1_GIGMA</name>
<sequence length="86" mass="9545">YIHPIPYEMTIKDFFVKLTTGKLSSECNIGTISPEAIERVELSNTPTTGATQVSLNCNIMEVTTAIGIYIYYHFKTEDAINSNLAP</sequence>
<evidence type="ECO:0000313" key="2">
    <source>
        <dbReference type="Proteomes" id="UP000789901"/>
    </source>
</evidence>
<gene>
    <name evidence="1" type="ORF">GMARGA_LOCUS25661</name>
</gene>
<keyword evidence="2" id="KW-1185">Reference proteome</keyword>
<dbReference type="EMBL" id="CAJVQB010028707">
    <property type="protein sequence ID" value="CAG8812894.1"/>
    <property type="molecule type" value="Genomic_DNA"/>
</dbReference>
<evidence type="ECO:0000313" key="1">
    <source>
        <dbReference type="EMBL" id="CAG8812894.1"/>
    </source>
</evidence>
<protein>
    <submittedName>
        <fullName evidence="1">39069_t:CDS:1</fullName>
    </submittedName>
</protein>
<reference evidence="1 2" key="1">
    <citation type="submission" date="2021-06" db="EMBL/GenBank/DDBJ databases">
        <authorList>
            <person name="Kallberg Y."/>
            <person name="Tangrot J."/>
            <person name="Rosling A."/>
        </authorList>
    </citation>
    <scope>NUCLEOTIDE SEQUENCE [LARGE SCALE GENOMIC DNA]</scope>
    <source>
        <strain evidence="1 2">120-4 pot B 10/14</strain>
    </source>
</reference>
<organism evidence="1 2">
    <name type="scientific">Gigaspora margarita</name>
    <dbReference type="NCBI Taxonomy" id="4874"/>
    <lineage>
        <taxon>Eukaryota</taxon>
        <taxon>Fungi</taxon>
        <taxon>Fungi incertae sedis</taxon>
        <taxon>Mucoromycota</taxon>
        <taxon>Glomeromycotina</taxon>
        <taxon>Glomeromycetes</taxon>
        <taxon>Diversisporales</taxon>
        <taxon>Gigasporaceae</taxon>
        <taxon>Gigaspora</taxon>
    </lineage>
</organism>